<evidence type="ECO:0000259" key="1">
    <source>
        <dbReference type="Pfam" id="PF23019"/>
    </source>
</evidence>
<evidence type="ECO:0000313" key="2">
    <source>
        <dbReference type="EMBL" id="GAA4349436.1"/>
    </source>
</evidence>
<organism evidence="2 3">
    <name type="scientific">Hymenobacter saemangeumensis</name>
    <dbReference type="NCBI Taxonomy" id="1084522"/>
    <lineage>
        <taxon>Bacteria</taxon>
        <taxon>Pseudomonadati</taxon>
        <taxon>Bacteroidota</taxon>
        <taxon>Cytophagia</taxon>
        <taxon>Cytophagales</taxon>
        <taxon>Hymenobacteraceae</taxon>
        <taxon>Hymenobacter</taxon>
    </lineage>
</organism>
<name>A0ABP8I1S3_9BACT</name>
<dbReference type="Gene3D" id="3.20.20.370">
    <property type="entry name" value="Glycoside hydrolase/deacetylase"/>
    <property type="match status" value="1"/>
</dbReference>
<keyword evidence="3" id="KW-1185">Reference proteome</keyword>
<comment type="caution">
    <text evidence="2">The sequence shown here is derived from an EMBL/GenBank/DDBJ whole genome shotgun (WGS) entry which is preliminary data.</text>
</comment>
<proteinExistence type="predicted"/>
<protein>
    <submittedName>
        <fullName evidence="2">Polysaccharide deacetylase family protein</fullName>
    </submittedName>
</protein>
<dbReference type="InterPro" id="IPR011330">
    <property type="entry name" value="Glyco_hydro/deAcase_b/a-brl"/>
</dbReference>
<reference evidence="3" key="1">
    <citation type="journal article" date="2019" name="Int. J. Syst. Evol. Microbiol.">
        <title>The Global Catalogue of Microorganisms (GCM) 10K type strain sequencing project: providing services to taxonomists for standard genome sequencing and annotation.</title>
        <authorList>
            <consortium name="The Broad Institute Genomics Platform"/>
            <consortium name="The Broad Institute Genome Sequencing Center for Infectious Disease"/>
            <person name="Wu L."/>
            <person name="Ma J."/>
        </authorList>
    </citation>
    <scope>NUCLEOTIDE SEQUENCE [LARGE SCALE GENOMIC DNA]</scope>
    <source>
        <strain evidence="3">JCM 17923</strain>
    </source>
</reference>
<dbReference type="SUPFAM" id="SSF88713">
    <property type="entry name" value="Glycoside hydrolase/deacetylase"/>
    <property type="match status" value="1"/>
</dbReference>
<sequence>MATGPSPHYFYVMTLPPAFPLPQPAPAPLPAATRLAYVLRHFHLAYDSVPEVSIGYEETAVVRLEDASGGFFSGQAPYPPAPQWRDWCGTRLPFFFSPPVEAPLLHLPAGRAFIGPDLISAAFYLLSGWQEYFSAERDQHGRFPYAASVQKQYGFVTLPLVNYYFDVLRAAVEHVTGQPLRPRRWGPAQAAFAGFITHDIDTIHGGWGTRIRSQLHQGHLPRVVQTLLYKAAGRPSPWNNLEEVQEATTKQGAPSTFFMLGSQQPASNGTLNADYDLTAASMAARLRKLAARGAEIASHASYGTATTPGRLQAERQRYGLPAPTGNRFHYLCWEPRITPQLVAGAGFRYDSTLGFAEHFGFRNSYCHPFFPFDFEQGQALAFLELPLNVMDATLHHPNYLQLSAPQIMPALQPLFAEIEKFGGLTTLLWHNDHFDPANDVTGPRQFAEIMTHLQQRGAAFLTGSQIVAEVWTC</sequence>
<evidence type="ECO:0000313" key="3">
    <source>
        <dbReference type="Proteomes" id="UP001501153"/>
    </source>
</evidence>
<dbReference type="Pfam" id="PF23019">
    <property type="entry name" value="DUF7033"/>
    <property type="match status" value="1"/>
</dbReference>
<feature type="domain" description="DUF7033" evidence="1">
    <location>
        <begin position="117"/>
        <end position="203"/>
    </location>
</feature>
<dbReference type="Proteomes" id="UP001501153">
    <property type="component" value="Unassembled WGS sequence"/>
</dbReference>
<dbReference type="InterPro" id="IPR054297">
    <property type="entry name" value="DUF7033"/>
</dbReference>
<accession>A0ABP8I1S3</accession>
<gene>
    <name evidence="2" type="ORF">GCM10023185_06180</name>
</gene>
<dbReference type="EMBL" id="BAABGZ010000010">
    <property type="protein sequence ID" value="GAA4349436.1"/>
    <property type="molecule type" value="Genomic_DNA"/>
</dbReference>